<dbReference type="PANTHER" id="PTHR19879:SF9">
    <property type="entry name" value="TRANSCRIPTION INITIATION FACTOR TFIID SUBUNIT 5"/>
    <property type="match status" value="1"/>
</dbReference>
<dbReference type="InterPro" id="IPR015943">
    <property type="entry name" value="WD40/YVTN_repeat-like_dom_sf"/>
</dbReference>
<dbReference type="InterPro" id="IPR027417">
    <property type="entry name" value="P-loop_NTPase"/>
</dbReference>
<dbReference type="EMBL" id="NBII01000007">
    <property type="protein sequence ID" value="PAV17372.1"/>
    <property type="molecule type" value="Genomic_DNA"/>
</dbReference>
<gene>
    <name evidence="5" type="ORF">PNOK_0743600</name>
</gene>
<dbReference type="SUPFAM" id="SSF50978">
    <property type="entry name" value="WD40 repeat-like"/>
    <property type="match status" value="2"/>
</dbReference>
<sequence length="1282" mass="142897">MCFPFRFFHSSSRTKPTKTSTSTSFHQSGPNAFAKIDSFNDVGRDQNNVNGNNNTINYMEREDTYENVIKRLKNTLNPSHISGEGRPECLENTRVQTLQDIYKWISGTGYPNILLLTGGAGTGKSTIATTVAERYRGDGHLGCHLFFIRGKNDPSTVIRTISYNLAVSYPPIARFIDAEVKRSGELSSATLKSEFDILLRKPLSSITSEINHPILIVLDAIDECGTPHSRRVLMSVLRDGIPSLHSAFRFLITGRPEEDIIPFASLPNVRHITLDHQSEESMHDVPAYIEYELGMLRSSNMLKVPSDWPWDESLRTLSESANGLFIWASTAVKFVQEGRLNRFKRLERLVNNPRLLNLDDLYIIVLENAFQWDDYESSVFKDVFSLILFSKSPLSIQDITGILGLQEDTASELLSCLRSLVAYEEGQPIKIHHTSFYDYLVSCVDTPWHIDIEAQKRNIANICFDRMGELLRYDICGLEMSLKFNKDVPDIHERIKRNIPSFLKYICCNWSNHIRDVPYSQGLCEKLKSFAYHQLLFWFEVLSLTEKFGDYVGTALVYAIQWVGSNDQDLYIFLRDAHRQASTFSDPISTSTRQIYVSLLRISNEDSIVAKHYSQYARKGFWIEYIGEKPHSDCIKVIDSHYDRVSSVSFSPDGTQVVCGYNEGAVCILDSASWRTIVGPLEGHEKCVTSVRFSPDGRYILSGSEDCTIIKWDAISGDLIWKSSKPHTIWMRPVVFSPDGKLIASGSYDFTICLWNAENGEQDGDPIRGHTNYVSSIAFSPDSLYLVSGSYDNTVIVWDVTSRKMKLGPLKKRRDMILAVGFSPGGDHIVSGSNDGTLYVWDAVTGEVKSVITGGWNIYSVTFSPDGSRILAGGNFGIKMWDAFDFTAAPKTFSEHSDIDYVSFAPDGTSFVSLSGKGEIRVWDALGGGDTTNSAYEQVPINAIAVSPSGLFIASGMSNGSVHLWDALSGELISGTWDKHSGSVCSVSFSPDERFLASGSRDKTVKLWNIPSSNHITFQGHTSDVHSVAFSSSKPHIASGSYDKSIRIWNIDSRKMVVGPLTGHIFYVKSVCYSPDGTKIVSGSSDGTVRIWNSETGQLISTTTDNLGSVNSVAYSRDGSRIVSGSYDSTIILWDARSGQVICGRTTDRSFWVNSVCFSPDGNRILSGSVDESVCIWDASTGNLCRSFQGHMGFVTSACFFPDGIHFASGSYDGTIRIWTLEDDANGVIWHLRRDGWVVGSNEELIMWIPHDLRTHLCGIGNTRILNRSFNMKLHFVTPETP</sequence>
<dbReference type="OrthoDB" id="163438at2759"/>
<keyword evidence="6" id="KW-1185">Reference proteome</keyword>
<feature type="repeat" description="WD" evidence="3">
    <location>
        <begin position="1018"/>
        <end position="1059"/>
    </location>
</feature>
<evidence type="ECO:0000256" key="2">
    <source>
        <dbReference type="ARBA" id="ARBA00022737"/>
    </source>
</evidence>
<dbReference type="CDD" id="cd00200">
    <property type="entry name" value="WD40"/>
    <property type="match status" value="2"/>
</dbReference>
<dbReference type="PROSITE" id="PS00678">
    <property type="entry name" value="WD_REPEATS_1"/>
    <property type="match status" value="7"/>
</dbReference>
<dbReference type="STRING" id="2282107.A0A286UCN6"/>
<feature type="repeat" description="WD" evidence="3">
    <location>
        <begin position="724"/>
        <end position="765"/>
    </location>
</feature>
<evidence type="ECO:0000313" key="6">
    <source>
        <dbReference type="Proteomes" id="UP000217199"/>
    </source>
</evidence>
<feature type="repeat" description="WD" evidence="3">
    <location>
        <begin position="810"/>
        <end position="851"/>
    </location>
</feature>
<dbReference type="Pfam" id="PF00400">
    <property type="entry name" value="WD40"/>
    <property type="match status" value="14"/>
</dbReference>
<feature type="domain" description="NACHT" evidence="4">
    <location>
        <begin position="112"/>
        <end position="256"/>
    </location>
</feature>
<comment type="caution">
    <text evidence="5">The sequence shown here is derived from an EMBL/GenBank/DDBJ whole genome shotgun (WGS) entry which is preliminary data.</text>
</comment>
<evidence type="ECO:0000256" key="3">
    <source>
        <dbReference type="PROSITE-ProRule" id="PRU00221"/>
    </source>
</evidence>
<feature type="repeat" description="WD" evidence="3">
    <location>
        <begin position="1061"/>
        <end position="1102"/>
    </location>
</feature>
<dbReference type="PROSITE" id="PS50294">
    <property type="entry name" value="WD_REPEATS_REGION"/>
    <property type="match status" value="10"/>
</dbReference>
<dbReference type="InterPro" id="IPR020472">
    <property type="entry name" value="WD40_PAC1"/>
</dbReference>
<feature type="repeat" description="WD" evidence="3">
    <location>
        <begin position="1103"/>
        <end position="1144"/>
    </location>
</feature>
<evidence type="ECO:0000313" key="5">
    <source>
        <dbReference type="EMBL" id="PAV17372.1"/>
    </source>
</evidence>
<dbReference type="SMART" id="SM00320">
    <property type="entry name" value="WD40"/>
    <property type="match status" value="14"/>
</dbReference>
<feature type="repeat" description="WD" evidence="3">
    <location>
        <begin position="977"/>
        <end position="1018"/>
    </location>
</feature>
<dbReference type="InterPro" id="IPR056884">
    <property type="entry name" value="NPHP3-like_N"/>
</dbReference>
<feature type="repeat" description="WD" evidence="3">
    <location>
        <begin position="892"/>
        <end position="924"/>
    </location>
</feature>
<keyword evidence="2" id="KW-0677">Repeat</keyword>
<feature type="repeat" description="WD" evidence="3">
    <location>
        <begin position="638"/>
        <end position="670"/>
    </location>
</feature>
<evidence type="ECO:0000256" key="1">
    <source>
        <dbReference type="ARBA" id="ARBA00022574"/>
    </source>
</evidence>
<dbReference type="InParanoid" id="A0A286UCN6"/>
<name>A0A286UCN6_9AGAM</name>
<dbReference type="Proteomes" id="UP000217199">
    <property type="component" value="Unassembled WGS sequence"/>
</dbReference>
<proteinExistence type="predicted"/>
<evidence type="ECO:0000259" key="4">
    <source>
        <dbReference type="PROSITE" id="PS50837"/>
    </source>
</evidence>
<keyword evidence="1 3" id="KW-0853">WD repeat</keyword>
<dbReference type="InterPro" id="IPR019775">
    <property type="entry name" value="WD40_repeat_CS"/>
</dbReference>
<dbReference type="Gene3D" id="3.40.50.300">
    <property type="entry name" value="P-loop containing nucleotide triphosphate hydrolases"/>
    <property type="match status" value="1"/>
</dbReference>
<dbReference type="PROSITE" id="PS50082">
    <property type="entry name" value="WD_REPEATS_2"/>
    <property type="match status" value="13"/>
</dbReference>
<accession>A0A286UCN6</accession>
<protein>
    <submittedName>
        <fullName evidence="5">WD40 domain containing protein</fullName>
    </submittedName>
</protein>
<dbReference type="PRINTS" id="PR00320">
    <property type="entry name" value="GPROTEINBRPT"/>
</dbReference>
<dbReference type="SUPFAM" id="SSF52540">
    <property type="entry name" value="P-loop containing nucleoside triphosphate hydrolases"/>
    <property type="match status" value="1"/>
</dbReference>
<dbReference type="Gene3D" id="2.130.10.10">
    <property type="entry name" value="YVTN repeat-like/Quinoprotein amine dehydrogenase"/>
    <property type="match status" value="5"/>
</dbReference>
<feature type="repeat" description="WD" evidence="3">
    <location>
        <begin position="941"/>
        <end position="975"/>
    </location>
</feature>
<feature type="repeat" description="WD" evidence="3">
    <location>
        <begin position="767"/>
        <end position="808"/>
    </location>
</feature>
<dbReference type="PANTHER" id="PTHR19879">
    <property type="entry name" value="TRANSCRIPTION INITIATION FACTOR TFIID"/>
    <property type="match status" value="1"/>
</dbReference>
<dbReference type="Pfam" id="PF24883">
    <property type="entry name" value="NPHP3_N"/>
    <property type="match status" value="1"/>
</dbReference>
<dbReference type="InterPro" id="IPR007111">
    <property type="entry name" value="NACHT_NTPase"/>
</dbReference>
<dbReference type="InterPro" id="IPR001680">
    <property type="entry name" value="WD40_rpt"/>
</dbReference>
<reference evidence="5 6" key="1">
    <citation type="journal article" date="2017" name="Mol. Ecol.">
        <title>Comparative and population genomic landscape of Phellinus noxius: A hypervariable fungus causing root rot in trees.</title>
        <authorList>
            <person name="Chung C.L."/>
            <person name="Lee T.J."/>
            <person name="Akiba M."/>
            <person name="Lee H.H."/>
            <person name="Kuo T.H."/>
            <person name="Liu D."/>
            <person name="Ke H.M."/>
            <person name="Yokoi T."/>
            <person name="Roa M.B."/>
            <person name="Lu M.J."/>
            <person name="Chang Y.Y."/>
            <person name="Ann P.J."/>
            <person name="Tsai J.N."/>
            <person name="Chen C.Y."/>
            <person name="Tzean S.S."/>
            <person name="Ota Y."/>
            <person name="Hattori T."/>
            <person name="Sahashi N."/>
            <person name="Liou R.F."/>
            <person name="Kikuchi T."/>
            <person name="Tsai I.J."/>
        </authorList>
    </citation>
    <scope>NUCLEOTIDE SEQUENCE [LARGE SCALE GENOMIC DNA]</scope>
    <source>
        <strain evidence="5 6">FFPRI411160</strain>
    </source>
</reference>
<feature type="repeat" description="WD" evidence="3">
    <location>
        <begin position="1188"/>
        <end position="1222"/>
    </location>
</feature>
<dbReference type="PROSITE" id="PS50837">
    <property type="entry name" value="NACHT"/>
    <property type="match status" value="1"/>
</dbReference>
<feature type="repeat" description="WD" evidence="3">
    <location>
        <begin position="681"/>
        <end position="722"/>
    </location>
</feature>
<feature type="repeat" description="WD" evidence="3">
    <location>
        <begin position="1153"/>
        <end position="1187"/>
    </location>
</feature>
<dbReference type="InterPro" id="IPR036322">
    <property type="entry name" value="WD40_repeat_dom_sf"/>
</dbReference>
<organism evidence="5 6">
    <name type="scientific">Pyrrhoderma noxium</name>
    <dbReference type="NCBI Taxonomy" id="2282107"/>
    <lineage>
        <taxon>Eukaryota</taxon>
        <taxon>Fungi</taxon>
        <taxon>Dikarya</taxon>
        <taxon>Basidiomycota</taxon>
        <taxon>Agaricomycotina</taxon>
        <taxon>Agaricomycetes</taxon>
        <taxon>Hymenochaetales</taxon>
        <taxon>Hymenochaetaceae</taxon>
        <taxon>Pyrrhoderma</taxon>
    </lineage>
</organism>